<keyword evidence="1" id="KW-1133">Transmembrane helix</keyword>
<dbReference type="STRING" id="1855383.SAMN05216548_108199"/>
<evidence type="ECO:0000313" key="3">
    <source>
        <dbReference type="Proteomes" id="UP000199647"/>
    </source>
</evidence>
<name>A0A1H9JP13_9HYPH</name>
<evidence type="ECO:0000313" key="2">
    <source>
        <dbReference type="EMBL" id="SEQ88483.1"/>
    </source>
</evidence>
<dbReference type="Proteomes" id="UP000199647">
    <property type="component" value="Unassembled WGS sequence"/>
</dbReference>
<keyword evidence="1" id="KW-0812">Transmembrane</keyword>
<dbReference type="AlphaFoldDB" id="A0A1H9JP13"/>
<proteinExistence type="predicted"/>
<reference evidence="2 3" key="1">
    <citation type="submission" date="2016-10" db="EMBL/GenBank/DDBJ databases">
        <authorList>
            <person name="de Groot N.N."/>
        </authorList>
    </citation>
    <scope>NUCLEOTIDE SEQUENCE [LARGE SCALE GENOMIC DNA]</scope>
    <source>
        <strain evidence="2 3">A52C2</strain>
    </source>
</reference>
<accession>A0A1H9JP13</accession>
<protein>
    <submittedName>
        <fullName evidence="2">Uncharacterized protein</fullName>
    </submittedName>
</protein>
<gene>
    <name evidence="2" type="ORF">SAMN05216548_108199</name>
</gene>
<sequence length="55" mass="6136">MTTLDTFAAVGAGLAFLLFVASVYVGSREVRELRRTTGDRSILTFILGLEFLRRQ</sequence>
<keyword evidence="1" id="KW-0472">Membrane</keyword>
<keyword evidence="3" id="KW-1185">Reference proteome</keyword>
<evidence type="ECO:0000256" key="1">
    <source>
        <dbReference type="SAM" id="Phobius"/>
    </source>
</evidence>
<dbReference type="EMBL" id="FOFG01000008">
    <property type="protein sequence ID" value="SEQ88483.1"/>
    <property type="molecule type" value="Genomic_DNA"/>
</dbReference>
<dbReference type="RefSeq" id="WP_177176847.1">
    <property type="nucleotide sequence ID" value="NZ_FOFG01000008.1"/>
</dbReference>
<feature type="transmembrane region" description="Helical" evidence="1">
    <location>
        <begin position="6"/>
        <end position="25"/>
    </location>
</feature>
<organism evidence="2 3">
    <name type="scientific">Faunimonas pinastri</name>
    <dbReference type="NCBI Taxonomy" id="1855383"/>
    <lineage>
        <taxon>Bacteria</taxon>
        <taxon>Pseudomonadati</taxon>
        <taxon>Pseudomonadota</taxon>
        <taxon>Alphaproteobacteria</taxon>
        <taxon>Hyphomicrobiales</taxon>
        <taxon>Afifellaceae</taxon>
        <taxon>Faunimonas</taxon>
    </lineage>
</organism>